<keyword evidence="3" id="KW-1185">Reference proteome</keyword>
<protein>
    <recommendedName>
        <fullName evidence="4">GlsB/YeaQ/YmgE family stress response membrane protein</fullName>
    </recommendedName>
</protein>
<sequence>MALLVLTFLGALLGWIATIIARIEDRGGVLKHVGIGAVVAVISGILANSGSFIGGLSALACIAALVSASAVLAGVVYLRQSRLSD</sequence>
<feature type="transmembrane region" description="Helical" evidence="1">
    <location>
        <begin position="56"/>
        <end position="78"/>
    </location>
</feature>
<keyword evidence="1" id="KW-0472">Membrane</keyword>
<evidence type="ECO:0000256" key="1">
    <source>
        <dbReference type="SAM" id="Phobius"/>
    </source>
</evidence>
<organism evidence="2 3">
    <name type="scientific">Altererythrobacter lutimaris</name>
    <dbReference type="NCBI Taxonomy" id="2743979"/>
    <lineage>
        <taxon>Bacteria</taxon>
        <taxon>Pseudomonadati</taxon>
        <taxon>Pseudomonadota</taxon>
        <taxon>Alphaproteobacteria</taxon>
        <taxon>Sphingomonadales</taxon>
        <taxon>Erythrobacteraceae</taxon>
        <taxon>Altererythrobacter</taxon>
    </lineage>
</organism>
<keyword evidence="1" id="KW-0812">Transmembrane</keyword>
<dbReference type="Proteomes" id="UP000546031">
    <property type="component" value="Unassembled WGS sequence"/>
</dbReference>
<feature type="transmembrane region" description="Helical" evidence="1">
    <location>
        <begin position="31"/>
        <end position="49"/>
    </location>
</feature>
<reference evidence="2 3" key="1">
    <citation type="submission" date="2020-06" db="EMBL/GenBank/DDBJ databases">
        <title>Altererythrobacter lutimaris sp. nov., a marine bacterium isolated from a tidal flat.</title>
        <authorList>
            <person name="Kim D."/>
            <person name="Yoo Y."/>
            <person name="Kim J.-J."/>
        </authorList>
    </citation>
    <scope>NUCLEOTIDE SEQUENCE [LARGE SCALE GENOMIC DNA]</scope>
    <source>
        <strain evidence="2 3">JGD-16</strain>
    </source>
</reference>
<dbReference type="RefSeq" id="WP_176273424.1">
    <property type="nucleotide sequence ID" value="NZ_JABWTA010000001.1"/>
</dbReference>
<dbReference type="EMBL" id="JABWTA010000001">
    <property type="protein sequence ID" value="NVE95221.1"/>
    <property type="molecule type" value="Genomic_DNA"/>
</dbReference>
<comment type="caution">
    <text evidence="2">The sequence shown here is derived from an EMBL/GenBank/DDBJ whole genome shotgun (WGS) entry which is preliminary data.</text>
</comment>
<name>A0A850HDN2_9SPHN</name>
<evidence type="ECO:0000313" key="3">
    <source>
        <dbReference type="Proteomes" id="UP000546031"/>
    </source>
</evidence>
<evidence type="ECO:0000313" key="2">
    <source>
        <dbReference type="EMBL" id="NVE95221.1"/>
    </source>
</evidence>
<evidence type="ECO:0008006" key="4">
    <source>
        <dbReference type="Google" id="ProtNLM"/>
    </source>
</evidence>
<dbReference type="AlphaFoldDB" id="A0A850HDN2"/>
<gene>
    <name evidence="2" type="ORF">HUO12_09955</name>
</gene>
<keyword evidence="1" id="KW-1133">Transmembrane helix</keyword>
<proteinExistence type="predicted"/>
<accession>A0A850HDN2</accession>